<evidence type="ECO:0000256" key="4">
    <source>
        <dbReference type="ARBA" id="ARBA00023163"/>
    </source>
</evidence>
<dbReference type="Proteomes" id="UP001231189">
    <property type="component" value="Unassembled WGS sequence"/>
</dbReference>
<dbReference type="Pfam" id="PF00847">
    <property type="entry name" value="AP2"/>
    <property type="match status" value="1"/>
</dbReference>
<evidence type="ECO:0000256" key="1">
    <source>
        <dbReference type="ARBA" id="ARBA00004123"/>
    </source>
</evidence>
<evidence type="ECO:0000259" key="7">
    <source>
        <dbReference type="PROSITE" id="PS51032"/>
    </source>
</evidence>
<dbReference type="AlphaFoldDB" id="A0AAD8SJV7"/>
<evidence type="ECO:0000256" key="6">
    <source>
        <dbReference type="SAM" id="MobiDB-lite"/>
    </source>
</evidence>
<organism evidence="8 9">
    <name type="scientific">Lolium multiflorum</name>
    <name type="common">Italian ryegrass</name>
    <name type="synonym">Lolium perenne subsp. multiflorum</name>
    <dbReference type="NCBI Taxonomy" id="4521"/>
    <lineage>
        <taxon>Eukaryota</taxon>
        <taxon>Viridiplantae</taxon>
        <taxon>Streptophyta</taxon>
        <taxon>Embryophyta</taxon>
        <taxon>Tracheophyta</taxon>
        <taxon>Spermatophyta</taxon>
        <taxon>Magnoliopsida</taxon>
        <taxon>Liliopsida</taxon>
        <taxon>Poales</taxon>
        <taxon>Poaceae</taxon>
        <taxon>BOP clade</taxon>
        <taxon>Pooideae</taxon>
        <taxon>Poodae</taxon>
        <taxon>Poeae</taxon>
        <taxon>Poeae Chloroplast Group 2 (Poeae type)</taxon>
        <taxon>Loliodinae</taxon>
        <taxon>Loliinae</taxon>
        <taxon>Lolium</taxon>
    </lineage>
</organism>
<feature type="region of interest" description="Disordered" evidence="6">
    <location>
        <begin position="129"/>
        <end position="156"/>
    </location>
</feature>
<keyword evidence="4" id="KW-0804">Transcription</keyword>
<dbReference type="PANTHER" id="PTHR31194">
    <property type="entry name" value="SHN SHINE , DNA BINDING / TRANSCRIPTION FACTOR"/>
    <property type="match status" value="1"/>
</dbReference>
<keyword evidence="2" id="KW-0805">Transcription regulation</keyword>
<keyword evidence="3" id="KW-0238">DNA-binding</keyword>
<keyword evidence="9" id="KW-1185">Reference proteome</keyword>
<name>A0AAD8SJV7_LOLMU</name>
<evidence type="ECO:0000256" key="3">
    <source>
        <dbReference type="ARBA" id="ARBA00023125"/>
    </source>
</evidence>
<reference evidence="8" key="1">
    <citation type="submission" date="2023-07" db="EMBL/GenBank/DDBJ databases">
        <title>A chromosome-level genome assembly of Lolium multiflorum.</title>
        <authorList>
            <person name="Chen Y."/>
            <person name="Copetti D."/>
            <person name="Kolliker R."/>
            <person name="Studer B."/>
        </authorList>
    </citation>
    <scope>NUCLEOTIDE SEQUENCE</scope>
    <source>
        <strain evidence="8">02402/16</strain>
        <tissue evidence="8">Leaf</tissue>
    </source>
</reference>
<dbReference type="SMART" id="SM00380">
    <property type="entry name" value="AP2"/>
    <property type="match status" value="1"/>
</dbReference>
<dbReference type="GO" id="GO:0005634">
    <property type="term" value="C:nucleus"/>
    <property type="evidence" value="ECO:0007669"/>
    <property type="project" value="UniProtKB-SubCell"/>
</dbReference>
<dbReference type="InterPro" id="IPR001471">
    <property type="entry name" value="AP2/ERF_dom"/>
</dbReference>
<dbReference type="Gene3D" id="3.30.730.10">
    <property type="entry name" value="AP2/ERF domain"/>
    <property type="match status" value="1"/>
</dbReference>
<evidence type="ECO:0000313" key="9">
    <source>
        <dbReference type="Proteomes" id="UP001231189"/>
    </source>
</evidence>
<dbReference type="PANTHER" id="PTHR31194:SF189">
    <property type="entry name" value="AP2_ERF DOMAIN-CONTAINING PROTEIN"/>
    <property type="match status" value="1"/>
</dbReference>
<dbReference type="InterPro" id="IPR050913">
    <property type="entry name" value="AP2/ERF_ERF"/>
</dbReference>
<evidence type="ECO:0000313" key="8">
    <source>
        <dbReference type="EMBL" id="KAK1653680.1"/>
    </source>
</evidence>
<evidence type="ECO:0000256" key="2">
    <source>
        <dbReference type="ARBA" id="ARBA00023015"/>
    </source>
</evidence>
<dbReference type="EMBL" id="JAUUTY010000004">
    <property type="protein sequence ID" value="KAK1653680.1"/>
    <property type="molecule type" value="Genomic_DNA"/>
</dbReference>
<sequence>MPPRRRGASGFRGVRVRPSGRFTAEIRAGGFRLTLGTYNTPELAARAYDAAAWRFRRPHASLSGVESADDPRGIPPAFLGRLSSSIGVRGRSPGMRRTVCLLGTSTRPAVGYGGTAGLCRASWTTSRPAISPPALPSFEPRAPPDSHDSSATTAAT</sequence>
<dbReference type="InterPro" id="IPR036955">
    <property type="entry name" value="AP2/ERF_dom_sf"/>
</dbReference>
<dbReference type="InterPro" id="IPR016177">
    <property type="entry name" value="DNA-bd_dom_sf"/>
</dbReference>
<dbReference type="GO" id="GO:0003700">
    <property type="term" value="F:DNA-binding transcription factor activity"/>
    <property type="evidence" value="ECO:0007669"/>
    <property type="project" value="InterPro"/>
</dbReference>
<dbReference type="GO" id="GO:0003677">
    <property type="term" value="F:DNA binding"/>
    <property type="evidence" value="ECO:0007669"/>
    <property type="project" value="UniProtKB-KW"/>
</dbReference>
<comment type="caution">
    <text evidence="8">The sequence shown here is derived from an EMBL/GenBank/DDBJ whole genome shotgun (WGS) entry which is preliminary data.</text>
</comment>
<accession>A0AAD8SJV7</accession>
<proteinExistence type="predicted"/>
<comment type="subcellular location">
    <subcellularLocation>
        <location evidence="1">Nucleus</location>
    </subcellularLocation>
</comment>
<protein>
    <recommendedName>
        <fullName evidence="7">AP2/ERF domain-containing protein</fullName>
    </recommendedName>
</protein>
<feature type="domain" description="AP2/ERF" evidence="7">
    <location>
        <begin position="10"/>
        <end position="65"/>
    </location>
</feature>
<gene>
    <name evidence="8" type="ORF">QYE76_071485</name>
</gene>
<keyword evidence="5" id="KW-0539">Nucleus</keyword>
<dbReference type="PROSITE" id="PS51032">
    <property type="entry name" value="AP2_ERF"/>
    <property type="match status" value="1"/>
</dbReference>
<evidence type="ECO:0000256" key="5">
    <source>
        <dbReference type="ARBA" id="ARBA00023242"/>
    </source>
</evidence>
<dbReference type="SUPFAM" id="SSF54171">
    <property type="entry name" value="DNA-binding domain"/>
    <property type="match status" value="1"/>
</dbReference>